<dbReference type="SUPFAM" id="SSF50939">
    <property type="entry name" value="Sialidases"/>
    <property type="match status" value="1"/>
</dbReference>
<dbReference type="Gene3D" id="2.120.10.10">
    <property type="match status" value="1"/>
</dbReference>
<name>A0A6J6UWK6_9ZZZZ</name>
<dbReference type="AlphaFoldDB" id="A0A6J6UWK6"/>
<dbReference type="CDD" id="cd15482">
    <property type="entry name" value="Sialidase_non-viral"/>
    <property type="match status" value="1"/>
</dbReference>
<evidence type="ECO:0000313" key="1">
    <source>
        <dbReference type="EMBL" id="CAB4764210.1"/>
    </source>
</evidence>
<protein>
    <submittedName>
        <fullName evidence="1">Unannotated protein</fullName>
    </submittedName>
</protein>
<sequence>MFRKMAVVLVIVSGVGLLATLGNANAQVVDPAVKACLEKSIGVKATNKIIAAKKLTKAQTAQVKACTSTSNATGTATGATTGSTSSTTAGMVSLNYVLLSYIGSNQSGLGNISDPALLQVGNKLRMFFKNGNESQIGLSGFDNKIHSYVSSDNGKTWALESGIKIDAGSPVSVQAASTGGYEAWGWVLSPNADKMTKFTSSDGETFSAGSGSVPVLNSCKNVNGVAATKFGDFQVIKLSNGTFLAFAQDSNNSAPFMRHACGFTSPDGITWTLDAAKTVALQNDIQTNPETYRNSSGAIEQILPVDKLDPSTNLRTGLQFRTSTNDGVSWSDFSELSFFAADPDRLDLSNGDSLLAFGGFDHGQGGLLAVAKKSATNYKASRTENFLDWVTWTISGASQSDIKIRNLCTNKDLTSSVKFSTSGSNISVTYTAPAGGKGNSCVYALVGSEQAIK</sequence>
<dbReference type="InterPro" id="IPR036278">
    <property type="entry name" value="Sialidase_sf"/>
</dbReference>
<gene>
    <name evidence="1" type="ORF">UFOPK2855_00869</name>
</gene>
<accession>A0A6J6UWK6</accession>
<reference evidence="1" key="1">
    <citation type="submission" date="2020-05" db="EMBL/GenBank/DDBJ databases">
        <authorList>
            <person name="Chiriac C."/>
            <person name="Salcher M."/>
            <person name="Ghai R."/>
            <person name="Kavagutti S V."/>
        </authorList>
    </citation>
    <scope>NUCLEOTIDE SEQUENCE</scope>
</reference>
<dbReference type="EMBL" id="CAEZZK010000167">
    <property type="protein sequence ID" value="CAB4764210.1"/>
    <property type="molecule type" value="Genomic_DNA"/>
</dbReference>
<proteinExistence type="predicted"/>
<organism evidence="1">
    <name type="scientific">freshwater metagenome</name>
    <dbReference type="NCBI Taxonomy" id="449393"/>
    <lineage>
        <taxon>unclassified sequences</taxon>
        <taxon>metagenomes</taxon>
        <taxon>ecological metagenomes</taxon>
    </lineage>
</organism>